<evidence type="ECO:0000313" key="3">
    <source>
        <dbReference type="Proteomes" id="UP000518752"/>
    </source>
</evidence>
<gene>
    <name evidence="2" type="ORF">D9757_005174</name>
</gene>
<keyword evidence="3" id="KW-1185">Reference proteome</keyword>
<comment type="caution">
    <text evidence="2">The sequence shown here is derived from an EMBL/GenBank/DDBJ whole genome shotgun (WGS) entry which is preliminary data.</text>
</comment>
<feature type="domain" description="Retrotransposon gag" evidence="1">
    <location>
        <begin position="235"/>
        <end position="313"/>
    </location>
</feature>
<dbReference type="Pfam" id="PF03732">
    <property type="entry name" value="Retrotrans_gag"/>
    <property type="match status" value="1"/>
</dbReference>
<evidence type="ECO:0000313" key="2">
    <source>
        <dbReference type="EMBL" id="KAF5390462.1"/>
    </source>
</evidence>
<organism evidence="2 3">
    <name type="scientific">Collybiopsis confluens</name>
    <dbReference type="NCBI Taxonomy" id="2823264"/>
    <lineage>
        <taxon>Eukaryota</taxon>
        <taxon>Fungi</taxon>
        <taxon>Dikarya</taxon>
        <taxon>Basidiomycota</taxon>
        <taxon>Agaricomycotina</taxon>
        <taxon>Agaricomycetes</taxon>
        <taxon>Agaricomycetidae</taxon>
        <taxon>Agaricales</taxon>
        <taxon>Marasmiineae</taxon>
        <taxon>Omphalotaceae</taxon>
        <taxon>Collybiopsis</taxon>
    </lineage>
</organism>
<reference evidence="2 3" key="1">
    <citation type="journal article" date="2020" name="ISME J.">
        <title>Uncovering the hidden diversity of litter-decomposition mechanisms in mushroom-forming fungi.</title>
        <authorList>
            <person name="Floudas D."/>
            <person name="Bentzer J."/>
            <person name="Ahren D."/>
            <person name="Johansson T."/>
            <person name="Persson P."/>
            <person name="Tunlid A."/>
        </authorList>
    </citation>
    <scope>NUCLEOTIDE SEQUENCE [LARGE SCALE GENOMIC DNA]</scope>
    <source>
        <strain evidence="2 3">CBS 406.79</strain>
    </source>
</reference>
<dbReference type="AlphaFoldDB" id="A0A8H5HVS5"/>
<protein>
    <recommendedName>
        <fullName evidence="1">Retrotransposon gag domain-containing protein</fullName>
    </recommendedName>
</protein>
<evidence type="ECO:0000259" key="1">
    <source>
        <dbReference type="Pfam" id="PF03732"/>
    </source>
</evidence>
<dbReference type="OrthoDB" id="2266810at2759"/>
<dbReference type="InterPro" id="IPR005162">
    <property type="entry name" value="Retrotrans_gag_dom"/>
</dbReference>
<dbReference type="EMBL" id="JAACJN010000015">
    <property type="protein sequence ID" value="KAF5390462.1"/>
    <property type="molecule type" value="Genomic_DNA"/>
</dbReference>
<accession>A0A8H5HVS5</accession>
<sequence length="421" mass="46244">MQNLDPPSPIIIQVSSTTSLLTTLLLGLDSSIMSFSEGSIHNNTASQAAMGIADSSYLDVKRGHVQLWNLDHTSRASPVLLAPLPRHPVDTDVVISTVGRALIPTRAEPETELEPLELVPIEFIEFPGILLRDKPIRVDTPPEPPIQPDPAMAQVTGQDVLCALNNLAANQAVLQQLVTDVVTSMNNNKGVSKPHNYNGIGSKDARRFLAAFEVWAQGIPNLRALTGNKPVKSAISFLEGDPAIWATPIAKKHQAAFIARFETADPVTDAKNMLDTLYQGKSTVASYAATFKQYSDRTGYSDTDLWDKFYKHLTDRVKDRLVHSQADTKLLANLITEATRMDNCLNKQFREKAPFKTITPTTPCLQPINAPFTVARDPNAMDVDATRTVTGKSSDDYQRFMTGRCYGCGLRNHCKADGHHK</sequence>
<name>A0A8H5HVS5_9AGAR</name>
<proteinExistence type="predicted"/>
<dbReference type="Proteomes" id="UP000518752">
    <property type="component" value="Unassembled WGS sequence"/>
</dbReference>